<gene>
    <name evidence="3" type="ORF">FB470_005769</name>
</gene>
<comment type="caution">
    <text evidence="3">The sequence shown here is derived from an EMBL/GenBank/DDBJ whole genome shotgun (WGS) entry which is preliminary data.</text>
</comment>
<organism evidence="3 4">
    <name type="scientific">Amycolatopsis thermophila</name>
    <dbReference type="NCBI Taxonomy" id="206084"/>
    <lineage>
        <taxon>Bacteria</taxon>
        <taxon>Bacillati</taxon>
        <taxon>Actinomycetota</taxon>
        <taxon>Actinomycetes</taxon>
        <taxon>Pseudonocardiales</taxon>
        <taxon>Pseudonocardiaceae</taxon>
        <taxon>Amycolatopsis</taxon>
    </lineage>
</organism>
<accession>A0ABU0F3W3</accession>
<protein>
    <recommendedName>
        <fullName evidence="2">Aminoglycoside phosphotransferase domain-containing protein</fullName>
    </recommendedName>
</protein>
<name>A0ABU0F3W3_9PSEU</name>
<evidence type="ECO:0000313" key="4">
    <source>
        <dbReference type="Proteomes" id="UP001229651"/>
    </source>
</evidence>
<feature type="domain" description="Aminoglycoside phosphotransferase" evidence="2">
    <location>
        <begin position="14"/>
        <end position="100"/>
    </location>
</feature>
<evidence type="ECO:0000313" key="3">
    <source>
        <dbReference type="EMBL" id="MDQ0381775.1"/>
    </source>
</evidence>
<feature type="region of interest" description="Disordered" evidence="1">
    <location>
        <begin position="129"/>
        <end position="166"/>
    </location>
</feature>
<evidence type="ECO:0000259" key="2">
    <source>
        <dbReference type="Pfam" id="PF01636"/>
    </source>
</evidence>
<dbReference type="EMBL" id="JAUSUT010000001">
    <property type="protein sequence ID" value="MDQ0381775.1"/>
    <property type="molecule type" value="Genomic_DNA"/>
</dbReference>
<dbReference type="InterPro" id="IPR011009">
    <property type="entry name" value="Kinase-like_dom_sf"/>
</dbReference>
<sequence length="166" mass="18398">MAERAFGTRPLSAVELSGGLYNTTYRVELPGETVILRVAPEPGRQYRIERELMRNEHAALPFLAPIGHLVPRTLFADFTREIAGRDHVWQTLLPGRPAREFPQWTGVYRADPCGARRFGVHRSPCSSRGPLISSSTARYRAADPATAPTSDASRLDSVRSATRSPK</sequence>
<dbReference type="Pfam" id="PF01636">
    <property type="entry name" value="APH"/>
    <property type="match status" value="1"/>
</dbReference>
<keyword evidence="4" id="KW-1185">Reference proteome</keyword>
<dbReference type="InterPro" id="IPR002575">
    <property type="entry name" value="Aminoglycoside_PTrfase"/>
</dbReference>
<evidence type="ECO:0000256" key="1">
    <source>
        <dbReference type="SAM" id="MobiDB-lite"/>
    </source>
</evidence>
<dbReference type="Gene3D" id="3.30.200.20">
    <property type="entry name" value="Phosphorylase Kinase, domain 1"/>
    <property type="match status" value="1"/>
</dbReference>
<dbReference type="Proteomes" id="UP001229651">
    <property type="component" value="Unassembled WGS sequence"/>
</dbReference>
<dbReference type="RefSeq" id="WP_306996531.1">
    <property type="nucleotide sequence ID" value="NZ_JAUSUT010000001.1"/>
</dbReference>
<dbReference type="SUPFAM" id="SSF56112">
    <property type="entry name" value="Protein kinase-like (PK-like)"/>
    <property type="match status" value="1"/>
</dbReference>
<feature type="compositionally biased region" description="Low complexity" evidence="1">
    <location>
        <begin position="142"/>
        <end position="152"/>
    </location>
</feature>
<reference evidence="3 4" key="1">
    <citation type="submission" date="2023-07" db="EMBL/GenBank/DDBJ databases">
        <title>Sequencing the genomes of 1000 actinobacteria strains.</title>
        <authorList>
            <person name="Klenk H.-P."/>
        </authorList>
    </citation>
    <scope>NUCLEOTIDE SEQUENCE [LARGE SCALE GENOMIC DNA]</scope>
    <source>
        <strain evidence="3 4">DSM 45805</strain>
    </source>
</reference>
<proteinExistence type="predicted"/>